<organism evidence="1 2">
    <name type="scientific">Pseudomonas protegens</name>
    <dbReference type="NCBI Taxonomy" id="380021"/>
    <lineage>
        <taxon>Bacteria</taxon>
        <taxon>Pseudomonadati</taxon>
        <taxon>Pseudomonadota</taxon>
        <taxon>Gammaproteobacteria</taxon>
        <taxon>Pseudomonadales</taxon>
        <taxon>Pseudomonadaceae</taxon>
        <taxon>Pseudomonas</taxon>
    </lineage>
</organism>
<proteinExistence type="predicted"/>
<evidence type="ECO:0000313" key="2">
    <source>
        <dbReference type="Proteomes" id="UP000515277"/>
    </source>
</evidence>
<evidence type="ECO:0000313" key="1">
    <source>
        <dbReference type="EMBL" id="QNH80427.1"/>
    </source>
</evidence>
<name>A0A7G7XKD2_9PSED</name>
<dbReference type="Proteomes" id="UP000515277">
    <property type="component" value="Chromosome"/>
</dbReference>
<dbReference type="EMBL" id="CP060201">
    <property type="protein sequence ID" value="QNH80427.1"/>
    <property type="molecule type" value="Genomic_DNA"/>
</dbReference>
<gene>
    <name evidence="1" type="ORF">GGI48_15065</name>
</gene>
<dbReference type="RefSeq" id="WP_179598973.1">
    <property type="nucleotide sequence ID" value="NZ_CP060201.1"/>
</dbReference>
<dbReference type="AlphaFoldDB" id="A0A7G7XKD2"/>
<sequence>MEKVVSRTKKSSDGGRIWRTYWLAGTEQKELVPSELISDSAALGETNYTSTCAIKDAERNTITVDVVHPRTTILGGAMEYSSLPDSGDRIHVTQVSNDTPRDSAIHQI</sequence>
<protein>
    <submittedName>
        <fullName evidence="1">Uncharacterized protein</fullName>
    </submittedName>
</protein>
<accession>A0A7G7XKD2</accession>
<reference evidence="2" key="1">
    <citation type="journal article" date="2020" name="Microbiol. Resour. Announc.">
        <title>Complete genome sequences of four natural Pseudomonas isolates that catabolize a wide range of aromatic compounds relevant to lignin valorization.</title>
        <authorList>
            <person name="Hatmaker E.A."/>
            <person name="Presley G."/>
            <person name="Cannon O."/>
            <person name="Guss A.M."/>
            <person name="Elkins J.G."/>
        </authorList>
    </citation>
    <scope>NUCLEOTIDE SEQUENCE [LARGE SCALE GENOMIC DNA]</scope>
    <source>
        <strain evidence="2">H1F5C</strain>
    </source>
</reference>